<organism evidence="2 3">
    <name type="scientific">Leptolyngbya cf. ectocarpi LEGE 11479</name>
    <dbReference type="NCBI Taxonomy" id="1828722"/>
    <lineage>
        <taxon>Bacteria</taxon>
        <taxon>Bacillati</taxon>
        <taxon>Cyanobacteriota</taxon>
        <taxon>Cyanophyceae</taxon>
        <taxon>Leptolyngbyales</taxon>
        <taxon>Leptolyngbyaceae</taxon>
        <taxon>Leptolyngbya group</taxon>
        <taxon>Leptolyngbya</taxon>
    </lineage>
</organism>
<dbReference type="InterPro" id="IPR005532">
    <property type="entry name" value="SUMF_dom"/>
</dbReference>
<comment type="caution">
    <text evidence="2">The sequence shown here is derived from an EMBL/GenBank/DDBJ whole genome shotgun (WGS) entry which is preliminary data.</text>
</comment>
<dbReference type="SUPFAM" id="SSF56436">
    <property type="entry name" value="C-type lectin-like"/>
    <property type="match status" value="1"/>
</dbReference>
<keyword evidence="3" id="KW-1185">Reference proteome</keyword>
<dbReference type="Proteomes" id="UP000615026">
    <property type="component" value="Unassembled WGS sequence"/>
</dbReference>
<dbReference type="RefSeq" id="WP_193990801.1">
    <property type="nucleotide sequence ID" value="NZ_JADEXP010000015.1"/>
</dbReference>
<evidence type="ECO:0000313" key="2">
    <source>
        <dbReference type="EMBL" id="MBE9065665.1"/>
    </source>
</evidence>
<accession>A0A928ZPX6</accession>
<dbReference type="Pfam" id="PF03781">
    <property type="entry name" value="FGE-sulfatase"/>
    <property type="match status" value="1"/>
</dbReference>
<gene>
    <name evidence="2" type="ORF">IQ260_03255</name>
</gene>
<sequence length="281" mass="32288">MQKANTFSIKERRGQNQYYDEPIAEGVWPLQMMEIPAGSFVMGSPKEELERRDNEGPQHEVTLGRFFMAKYPVTQAQWRVVAAMEQVNQTLESEPSRFKGEHNPVEKVSWHDAVEFCDRLTIYTNRQYRLPTEAEWEYACRAGTTTPFHFGETITTDLANYRGTDWKEVGGSGSYGEGPKGDYREKTTPVNQFKGANAFGLMDMHGNVWEWCQDHWHKNYKGAPTDGAVWEDREENVSRVLRGGSWYSYPRDCRSAARPSTPGYRFNNGFRVVCSAPRALQ</sequence>
<protein>
    <submittedName>
        <fullName evidence="2">Formylglycine-generating enzyme family protein</fullName>
    </submittedName>
</protein>
<dbReference type="PANTHER" id="PTHR23150">
    <property type="entry name" value="SULFATASE MODIFYING FACTOR 1, 2"/>
    <property type="match status" value="1"/>
</dbReference>
<dbReference type="InterPro" id="IPR016187">
    <property type="entry name" value="CTDL_fold"/>
</dbReference>
<dbReference type="EMBL" id="JADEXP010000015">
    <property type="protein sequence ID" value="MBE9065665.1"/>
    <property type="molecule type" value="Genomic_DNA"/>
</dbReference>
<evidence type="ECO:0000259" key="1">
    <source>
        <dbReference type="Pfam" id="PF03781"/>
    </source>
</evidence>
<reference evidence="2" key="1">
    <citation type="submission" date="2020-10" db="EMBL/GenBank/DDBJ databases">
        <authorList>
            <person name="Castelo-Branco R."/>
            <person name="Eusebio N."/>
            <person name="Adriana R."/>
            <person name="Vieira A."/>
            <person name="Brugerolle De Fraissinette N."/>
            <person name="Rezende De Castro R."/>
            <person name="Schneider M.P."/>
            <person name="Vasconcelos V."/>
            <person name="Leao P.N."/>
        </authorList>
    </citation>
    <scope>NUCLEOTIDE SEQUENCE</scope>
    <source>
        <strain evidence="2">LEGE 11479</strain>
    </source>
</reference>
<dbReference type="AlphaFoldDB" id="A0A928ZPX6"/>
<dbReference type="InterPro" id="IPR051043">
    <property type="entry name" value="Sulfatase_Mod_Factor_Kinase"/>
</dbReference>
<name>A0A928ZPX6_LEPEC</name>
<dbReference type="Gene3D" id="3.90.1580.10">
    <property type="entry name" value="paralog of FGE (formylglycine-generating enzyme)"/>
    <property type="match status" value="1"/>
</dbReference>
<feature type="domain" description="Sulfatase-modifying factor enzyme-like" evidence="1">
    <location>
        <begin position="31"/>
        <end position="273"/>
    </location>
</feature>
<proteinExistence type="predicted"/>
<evidence type="ECO:0000313" key="3">
    <source>
        <dbReference type="Proteomes" id="UP000615026"/>
    </source>
</evidence>
<dbReference type="PANTHER" id="PTHR23150:SF19">
    <property type="entry name" value="FORMYLGLYCINE-GENERATING ENZYME"/>
    <property type="match status" value="1"/>
</dbReference>
<dbReference type="InterPro" id="IPR042095">
    <property type="entry name" value="SUMF_sf"/>
</dbReference>
<dbReference type="GO" id="GO:0120147">
    <property type="term" value="F:formylglycine-generating oxidase activity"/>
    <property type="evidence" value="ECO:0007669"/>
    <property type="project" value="TreeGrafter"/>
</dbReference>